<evidence type="ECO:0000256" key="2">
    <source>
        <dbReference type="ARBA" id="ARBA00022729"/>
    </source>
</evidence>
<name>A0ABT6H7H2_9BACI</name>
<sequence>MKKVLFTALTAVFAFSLAACGGKEDKLVIGASNVPHAEILEQAKPILEEKGIDLEIKKFQDYILPNKALADKDIDANYFQHIPYLEQQMKEKGYKFEVAGKIHIEPIGIYSKKYKNLKDLPENAEVIMSSSVADHGRALSLLQEEGLIKIKDGVDKTKATVKDIAENKKNLKFKTDVEAGLLPKVYENKEGDIVLINTNYAIDAGLNPQKDAIALEGSESPYVNIIAVREGDKDKKGIKELVEVLHSKEIQDYIKKEYKGAVVPVSE</sequence>
<comment type="similarity">
    <text evidence="6">Belongs to the nlpA lipoprotein family.</text>
</comment>
<feature type="signal peptide" evidence="7">
    <location>
        <begin position="1"/>
        <end position="18"/>
    </location>
</feature>
<dbReference type="Pfam" id="PF03180">
    <property type="entry name" value="Lipoprotein_9"/>
    <property type="match status" value="1"/>
</dbReference>
<dbReference type="PANTHER" id="PTHR30429">
    <property type="entry name" value="D-METHIONINE-BINDING LIPOPROTEIN METQ"/>
    <property type="match status" value="1"/>
</dbReference>
<evidence type="ECO:0000256" key="6">
    <source>
        <dbReference type="PIRNR" id="PIRNR002854"/>
    </source>
</evidence>
<dbReference type="Proteomes" id="UP001218246">
    <property type="component" value="Unassembled WGS sequence"/>
</dbReference>
<evidence type="ECO:0000313" key="9">
    <source>
        <dbReference type="Proteomes" id="UP001218246"/>
    </source>
</evidence>
<dbReference type="PIRSF" id="PIRSF002854">
    <property type="entry name" value="MetQ"/>
    <property type="match status" value="1"/>
</dbReference>
<dbReference type="Gene3D" id="3.40.190.10">
    <property type="entry name" value="Periplasmic binding protein-like II"/>
    <property type="match status" value="2"/>
</dbReference>
<feature type="chain" id="PRO_5046980824" description="Lipoprotein" evidence="7">
    <location>
        <begin position="19"/>
        <end position="267"/>
    </location>
</feature>
<keyword evidence="2 7" id="KW-0732">Signal</keyword>
<evidence type="ECO:0000256" key="5">
    <source>
        <dbReference type="ARBA" id="ARBA00023288"/>
    </source>
</evidence>
<dbReference type="PROSITE" id="PS51257">
    <property type="entry name" value="PROKAR_LIPOPROTEIN"/>
    <property type="match status" value="1"/>
</dbReference>
<comment type="subcellular location">
    <subcellularLocation>
        <location evidence="1">Membrane</location>
        <topology evidence="1">Lipid-anchor</topology>
    </subcellularLocation>
</comment>
<keyword evidence="3" id="KW-0472">Membrane</keyword>
<dbReference type="EMBL" id="JARULN010000010">
    <property type="protein sequence ID" value="MDG5754557.1"/>
    <property type="molecule type" value="Genomic_DNA"/>
</dbReference>
<evidence type="ECO:0000256" key="4">
    <source>
        <dbReference type="ARBA" id="ARBA00023139"/>
    </source>
</evidence>
<keyword evidence="9" id="KW-1185">Reference proteome</keyword>
<dbReference type="CDD" id="cd13597">
    <property type="entry name" value="PBP2_lipoprotein_Tp32"/>
    <property type="match status" value="1"/>
</dbReference>
<proteinExistence type="inferred from homology"/>
<comment type="caution">
    <text evidence="8">The sequence shown here is derived from an EMBL/GenBank/DDBJ whole genome shotgun (WGS) entry which is preliminary data.</text>
</comment>
<evidence type="ECO:0000256" key="7">
    <source>
        <dbReference type="SAM" id="SignalP"/>
    </source>
</evidence>
<dbReference type="SUPFAM" id="SSF53850">
    <property type="entry name" value="Periplasmic binding protein-like II"/>
    <property type="match status" value="1"/>
</dbReference>
<dbReference type="RefSeq" id="WP_124564443.1">
    <property type="nucleotide sequence ID" value="NZ_JARRRY010000006.1"/>
</dbReference>
<evidence type="ECO:0000256" key="3">
    <source>
        <dbReference type="ARBA" id="ARBA00023136"/>
    </source>
</evidence>
<accession>A0ABT6H7H2</accession>
<reference evidence="8 9" key="1">
    <citation type="submission" date="2023-04" db="EMBL/GenBank/DDBJ databases">
        <title>Ectobacillus antri isolated from activated sludge.</title>
        <authorList>
            <person name="Yan P."/>
            <person name="Liu X."/>
        </authorList>
    </citation>
    <scope>NUCLEOTIDE SEQUENCE [LARGE SCALE GENOMIC DNA]</scope>
    <source>
        <strain evidence="8 9">C18H</strain>
    </source>
</reference>
<dbReference type="InterPro" id="IPR004872">
    <property type="entry name" value="Lipoprotein_NlpA"/>
</dbReference>
<keyword evidence="5 6" id="KW-0449">Lipoprotein</keyword>
<protein>
    <recommendedName>
        <fullName evidence="6">Lipoprotein</fullName>
    </recommendedName>
</protein>
<keyword evidence="4" id="KW-0564">Palmitate</keyword>
<evidence type="ECO:0000313" key="8">
    <source>
        <dbReference type="EMBL" id="MDG5754557.1"/>
    </source>
</evidence>
<organism evidence="8 9">
    <name type="scientific">Ectobacillus antri</name>
    <dbReference type="NCBI Taxonomy" id="2486280"/>
    <lineage>
        <taxon>Bacteria</taxon>
        <taxon>Bacillati</taxon>
        <taxon>Bacillota</taxon>
        <taxon>Bacilli</taxon>
        <taxon>Bacillales</taxon>
        <taxon>Bacillaceae</taxon>
        <taxon>Ectobacillus</taxon>
    </lineage>
</organism>
<evidence type="ECO:0000256" key="1">
    <source>
        <dbReference type="ARBA" id="ARBA00004635"/>
    </source>
</evidence>
<gene>
    <name evidence="8" type="primary">metQ</name>
    <name evidence="8" type="ORF">P6P90_11310</name>
</gene>
<dbReference type="PANTHER" id="PTHR30429:SF0">
    <property type="entry name" value="METHIONINE-BINDING LIPOPROTEIN METQ"/>
    <property type="match status" value="1"/>
</dbReference>